<dbReference type="eggNOG" id="COG1749">
    <property type="taxonomic scope" value="Bacteria"/>
</dbReference>
<dbReference type="EMBL" id="CP001816">
    <property type="protein sequence ID" value="ACZ13302.1"/>
    <property type="molecule type" value="Genomic_DNA"/>
</dbReference>
<dbReference type="RefSeq" id="WP_012858046.1">
    <property type="nucleotide sequence ID" value="NC_013512.1"/>
</dbReference>
<dbReference type="PANTHER" id="PTHR30435:SF19">
    <property type="entry name" value="FLAGELLAR BASAL-BODY ROD PROTEIN FLGG"/>
    <property type="match status" value="1"/>
</dbReference>
<sequence length="567" mass="59998">MNSSLYNGVSGIKTSQFYIDVIGNNISNVNTNGFKGSTPEVSSLFSSILVGTYNSYSNGVGMGAQSFNTALDMSQGILENTDNTFDLALGSEGWFGVQGADGNTYYTRAGSFSLDAEGNLVDGDGNYLLATLGNNIATTTLDADTLAKFGQYYNNGTASSVTPYAITELNDVGLGTIGSQGIVNLPKTLYYPPVASSEASYSANLDPTITTDAVTLDLNSADYPSSVLADTTSKTLTLNGTITNTITTQTPQKGDIVDVTLKDASGKTLLLTATLDENLEWSINDYDVSAYDLSSAFTLTSAKLQTEQEVATQENFSTSIIGPDGDKDILDMTFTKVIPQTSTETTWNAVVNIYSFYETYDTSKTYDTTQYYIDKTANKVYEIVDTQTGALTFNGNGSLASNTIPTINNGGTTLTLNLGTVGGYDGMVSNANIDKANASSSNGTLEGFLTGYDVDTNGNVIASFSNGKSSSVAKIAVYHFQNDQGLMAESSNLFSESSNSGKAFFYADESGESFLGSKVYSHKLEGSNVSLATALTELIIVQKAFDASAKSITTSDELLKNAINMKA</sequence>
<dbReference type="OrthoDB" id="9804559at2"/>
<name>D1B5D2_SULD5</name>
<reference evidence="9" key="1">
    <citation type="submission" date="2009-11" db="EMBL/GenBank/DDBJ databases">
        <title>The complete genome of Sulfurospirillum deleyianum DSM 6946.</title>
        <authorList>
            <consortium name="US DOE Joint Genome Institute (JGI-PGF)"/>
            <person name="Lucas S."/>
            <person name="Copeland A."/>
            <person name="Lapidus A."/>
            <person name="Glavina del Rio T."/>
            <person name="Dalin E."/>
            <person name="Tice H."/>
            <person name="Bruce D."/>
            <person name="Goodwin L."/>
            <person name="Pitluck S."/>
            <person name="Kyrpides N."/>
            <person name="Mavromatis K."/>
            <person name="Ivanova N."/>
            <person name="Ovchinnikova G."/>
            <person name="Munk A.C."/>
            <person name="Lu M."/>
            <person name="Brettin T."/>
            <person name="Detter J.C."/>
            <person name="Han C."/>
            <person name="Tapia R."/>
            <person name="Larimer F."/>
            <person name="Land M."/>
            <person name="Hauser L."/>
            <person name="Markowitz V."/>
            <person name="Cheng J.F."/>
            <person name="Hugenholtz P."/>
            <person name="Woyke T."/>
            <person name="Wu D."/>
            <person name="Aumann P."/>
            <person name="Schneider S."/>
            <person name="Lang E."/>
            <person name="Spring S."/>
            <person name="Klenk H.P."/>
            <person name="Eisen J.A."/>
        </authorList>
    </citation>
    <scope>NUCLEOTIDE SEQUENCE [LARGE SCALE GENOMIC DNA]</scope>
    <source>
        <strain evidence="9">ATCC 51133 / DSM 6946 / 5175</strain>
    </source>
</reference>
<evidence type="ECO:0000259" key="7">
    <source>
        <dbReference type="Pfam" id="PF22692"/>
    </source>
</evidence>
<evidence type="ECO:0000313" key="9">
    <source>
        <dbReference type="Proteomes" id="UP000002222"/>
    </source>
</evidence>
<dbReference type="STRING" id="525898.Sdel_2290"/>
<keyword evidence="3 4" id="KW-0975">Bacterial flagellum</keyword>
<organism evidence="8 9">
    <name type="scientific">Sulfurospirillum deleyianum (strain ATCC 51133 / DSM 6946 / 5175)</name>
    <dbReference type="NCBI Taxonomy" id="525898"/>
    <lineage>
        <taxon>Bacteria</taxon>
        <taxon>Pseudomonadati</taxon>
        <taxon>Campylobacterota</taxon>
        <taxon>Epsilonproteobacteria</taxon>
        <taxon>Campylobacterales</taxon>
        <taxon>Sulfurospirillaceae</taxon>
        <taxon>Sulfurospirillum</taxon>
    </lineage>
</organism>
<dbReference type="Pfam" id="PF06429">
    <property type="entry name" value="Flg_bbr_C"/>
    <property type="match status" value="1"/>
</dbReference>
<evidence type="ECO:0000256" key="1">
    <source>
        <dbReference type="ARBA" id="ARBA00004117"/>
    </source>
</evidence>
<accession>D1B5D2</accession>
<dbReference type="Proteomes" id="UP000002222">
    <property type="component" value="Chromosome"/>
</dbReference>
<comment type="subcellular location">
    <subcellularLocation>
        <location evidence="1 4">Bacterial flagellum basal body</location>
    </subcellularLocation>
</comment>
<dbReference type="InterPro" id="IPR001444">
    <property type="entry name" value="Flag_bb_rod_N"/>
</dbReference>
<evidence type="ECO:0000256" key="3">
    <source>
        <dbReference type="ARBA" id="ARBA00023143"/>
    </source>
</evidence>
<dbReference type="AlphaFoldDB" id="D1B5D2"/>
<reference evidence="8 9" key="2">
    <citation type="journal article" date="2010" name="Stand. Genomic Sci.">
        <title>Complete genome sequence of Sulfurospirillum deleyianum type strain (5175).</title>
        <authorList>
            <person name="Sikorski J."/>
            <person name="Lapidus A."/>
            <person name="Copeland A."/>
            <person name="Glavina Del Rio T."/>
            <person name="Nolan M."/>
            <person name="Lucas S."/>
            <person name="Chen F."/>
            <person name="Tice H."/>
            <person name="Cheng J.F."/>
            <person name="Saunders E."/>
            <person name="Bruce D."/>
            <person name="Goodwin L."/>
            <person name="Pitluck S."/>
            <person name="Ovchinnikova G."/>
            <person name="Pati A."/>
            <person name="Ivanova N."/>
            <person name="Mavromatis K."/>
            <person name="Chen A."/>
            <person name="Palaniappan K."/>
            <person name="Chain P."/>
            <person name="Land M."/>
            <person name="Hauser L."/>
            <person name="Chang Y.J."/>
            <person name="Jeffries C.D."/>
            <person name="Brettin T."/>
            <person name="Detter J.C."/>
            <person name="Han C."/>
            <person name="Rohde M."/>
            <person name="Lang E."/>
            <person name="Spring S."/>
            <person name="Goker M."/>
            <person name="Bristow J."/>
            <person name="Eisen J.A."/>
            <person name="Markowitz V."/>
            <person name="Hugenholtz P."/>
            <person name="Kyrpides N.C."/>
            <person name="Klenk H.P."/>
        </authorList>
    </citation>
    <scope>NUCLEOTIDE SEQUENCE [LARGE SCALE GENOMIC DNA]</scope>
    <source>
        <strain evidence="9">ATCC 51133 / DSM 6946 / 5175</strain>
    </source>
</reference>
<dbReference type="GO" id="GO:0009425">
    <property type="term" value="C:bacterial-type flagellum basal body"/>
    <property type="evidence" value="ECO:0007669"/>
    <property type="project" value="UniProtKB-SubCell"/>
</dbReference>
<dbReference type="Pfam" id="PF00460">
    <property type="entry name" value="Flg_bb_rod"/>
    <property type="match status" value="1"/>
</dbReference>
<evidence type="ECO:0000259" key="5">
    <source>
        <dbReference type="Pfam" id="PF00460"/>
    </source>
</evidence>
<feature type="domain" description="Flagellar basal body rod protein N-terminal" evidence="5">
    <location>
        <begin position="5"/>
        <end position="35"/>
    </location>
</feature>
<dbReference type="PANTHER" id="PTHR30435">
    <property type="entry name" value="FLAGELLAR PROTEIN"/>
    <property type="match status" value="1"/>
</dbReference>
<feature type="domain" description="Flagellar hook protein FlgE/F/G-like D1" evidence="7">
    <location>
        <begin position="92"/>
        <end position="135"/>
    </location>
</feature>
<dbReference type="PROSITE" id="PS00588">
    <property type="entry name" value="FLAGELLA_BB_ROD"/>
    <property type="match status" value="1"/>
</dbReference>
<dbReference type="Pfam" id="PF22692">
    <property type="entry name" value="LlgE_F_G_D1"/>
    <property type="match status" value="1"/>
</dbReference>
<proteinExistence type="inferred from homology"/>
<dbReference type="SUPFAM" id="SSF117143">
    <property type="entry name" value="Flagellar hook protein flgE"/>
    <property type="match status" value="1"/>
</dbReference>
<evidence type="ECO:0000259" key="6">
    <source>
        <dbReference type="Pfam" id="PF06429"/>
    </source>
</evidence>
<dbReference type="InterPro" id="IPR020013">
    <property type="entry name" value="Flagellar_FlgE/F/G"/>
</dbReference>
<dbReference type="HOGENOM" id="CLU_013687_2_4_7"/>
<comment type="similarity">
    <text evidence="2 4">Belongs to the flagella basal body rod proteins family.</text>
</comment>
<evidence type="ECO:0000313" key="8">
    <source>
        <dbReference type="EMBL" id="ACZ13302.1"/>
    </source>
</evidence>
<feature type="domain" description="Flagellar basal-body/hook protein C-terminal" evidence="6">
    <location>
        <begin position="523"/>
        <end position="565"/>
    </location>
</feature>
<keyword evidence="9" id="KW-1185">Reference proteome</keyword>
<gene>
    <name evidence="8" type="ordered locus">Sdel_2290</name>
</gene>
<protein>
    <submittedName>
        <fullName evidence="8">Fagellar hook-basal body protein</fullName>
    </submittedName>
</protein>
<dbReference type="InterPro" id="IPR053967">
    <property type="entry name" value="LlgE_F_G-like_D1"/>
</dbReference>
<evidence type="ECO:0000256" key="2">
    <source>
        <dbReference type="ARBA" id="ARBA00009677"/>
    </source>
</evidence>
<dbReference type="InterPro" id="IPR019776">
    <property type="entry name" value="Flagellar_basal_body_rod_CS"/>
</dbReference>
<dbReference type="InterPro" id="IPR010930">
    <property type="entry name" value="Flg_bb/hook_C_dom"/>
</dbReference>
<dbReference type="GO" id="GO:0071978">
    <property type="term" value="P:bacterial-type flagellum-dependent swarming motility"/>
    <property type="evidence" value="ECO:0007669"/>
    <property type="project" value="TreeGrafter"/>
</dbReference>
<evidence type="ECO:0000256" key="4">
    <source>
        <dbReference type="RuleBase" id="RU362116"/>
    </source>
</evidence>
<dbReference type="NCBIfam" id="TIGR03506">
    <property type="entry name" value="FlgEFG_subfam"/>
    <property type="match status" value="2"/>
</dbReference>
<dbReference type="KEGG" id="sdl:Sdel_2290"/>
<dbReference type="InterPro" id="IPR037925">
    <property type="entry name" value="FlgE/F/G-like"/>
</dbReference>